<dbReference type="GO" id="GO:0015937">
    <property type="term" value="P:coenzyme A biosynthetic process"/>
    <property type="evidence" value="ECO:0007669"/>
    <property type="project" value="UniProtKB-UniRule"/>
</dbReference>
<evidence type="ECO:0000259" key="5">
    <source>
        <dbReference type="Pfam" id="PF02441"/>
    </source>
</evidence>
<keyword evidence="3 4" id="KW-0436">Ligase</keyword>
<comment type="catalytic activity">
    <reaction evidence="3 4">
        <text>(R)-4'-phosphopantothenate + L-cysteine + CTP = N-[(R)-4-phosphopantothenoyl]-L-cysteine + CMP + diphosphate + H(+)</text>
        <dbReference type="Rhea" id="RHEA:19397"/>
        <dbReference type="ChEBI" id="CHEBI:10986"/>
        <dbReference type="ChEBI" id="CHEBI:15378"/>
        <dbReference type="ChEBI" id="CHEBI:33019"/>
        <dbReference type="ChEBI" id="CHEBI:35235"/>
        <dbReference type="ChEBI" id="CHEBI:37563"/>
        <dbReference type="ChEBI" id="CHEBI:59458"/>
        <dbReference type="ChEBI" id="CHEBI:60377"/>
        <dbReference type="EC" id="6.3.2.5"/>
    </reaction>
</comment>
<feature type="domain" description="Flavoprotein" evidence="5">
    <location>
        <begin position="12"/>
        <end position="183"/>
    </location>
</feature>
<dbReference type="Gene3D" id="3.40.50.10300">
    <property type="entry name" value="CoaB-like"/>
    <property type="match status" value="1"/>
</dbReference>
<dbReference type="InterPro" id="IPR005252">
    <property type="entry name" value="CoaBC"/>
</dbReference>
<accession>A0A561Q5A8</accession>
<evidence type="ECO:0000256" key="2">
    <source>
        <dbReference type="ARBA" id="ARBA00023239"/>
    </source>
</evidence>
<dbReference type="EC" id="6.3.2.5" evidence="3"/>
<dbReference type="Pfam" id="PF02441">
    <property type="entry name" value="Flavoprotein"/>
    <property type="match status" value="1"/>
</dbReference>
<keyword evidence="3" id="KW-0460">Magnesium</keyword>
<dbReference type="Pfam" id="PF04127">
    <property type="entry name" value="DFP"/>
    <property type="match status" value="1"/>
</dbReference>
<dbReference type="UniPathway" id="UPA00241">
    <property type="reaction ID" value="UER00353"/>
</dbReference>
<feature type="region of interest" description="Phosphopantothenate--cysteine ligase" evidence="3">
    <location>
        <begin position="199"/>
        <end position="408"/>
    </location>
</feature>
<feature type="binding site" evidence="3">
    <location>
        <position position="346"/>
    </location>
    <ligand>
        <name>CTP</name>
        <dbReference type="ChEBI" id="CHEBI:37563"/>
    </ligand>
</feature>
<dbReference type="GO" id="GO:0010181">
    <property type="term" value="F:FMN binding"/>
    <property type="evidence" value="ECO:0007669"/>
    <property type="project" value="UniProtKB-UniRule"/>
</dbReference>
<evidence type="ECO:0000256" key="1">
    <source>
        <dbReference type="ARBA" id="ARBA00022793"/>
    </source>
</evidence>
<evidence type="ECO:0000313" key="7">
    <source>
        <dbReference type="EMBL" id="TWF45536.1"/>
    </source>
</evidence>
<dbReference type="InterPro" id="IPR003382">
    <property type="entry name" value="Flavoprotein"/>
</dbReference>
<keyword evidence="1 3" id="KW-0210">Decarboxylase</keyword>
<comment type="caution">
    <text evidence="7">The sequence shown here is derived from an EMBL/GenBank/DDBJ whole genome shotgun (WGS) entry which is preliminary data.</text>
</comment>
<dbReference type="Proteomes" id="UP000320811">
    <property type="component" value="Unassembled WGS sequence"/>
</dbReference>
<dbReference type="EC" id="4.1.1.36" evidence="3"/>
<dbReference type="AlphaFoldDB" id="A0A561Q5A8"/>
<dbReference type="GO" id="GO:0004632">
    <property type="term" value="F:phosphopantothenate--cysteine ligase activity"/>
    <property type="evidence" value="ECO:0007669"/>
    <property type="project" value="UniProtKB-UniRule"/>
</dbReference>
<evidence type="ECO:0000313" key="8">
    <source>
        <dbReference type="Proteomes" id="UP000320811"/>
    </source>
</evidence>
<evidence type="ECO:0000256" key="3">
    <source>
        <dbReference type="HAMAP-Rule" id="MF_02225"/>
    </source>
</evidence>
<comment type="pathway">
    <text evidence="3 4">Cofactor biosynthesis; coenzyme A biosynthesis; CoA from (R)-pantothenate: step 2/5.</text>
</comment>
<feature type="binding site" evidence="3">
    <location>
        <position position="350"/>
    </location>
    <ligand>
        <name>CTP</name>
        <dbReference type="ChEBI" id="CHEBI:37563"/>
    </ligand>
</feature>
<keyword evidence="3 4" id="KW-0285">Flavoprotein</keyword>
<dbReference type="EMBL" id="VIWO01000001">
    <property type="protein sequence ID" value="TWF45536.1"/>
    <property type="molecule type" value="Genomic_DNA"/>
</dbReference>
<keyword evidence="3" id="KW-0511">Multifunctional enzyme</keyword>
<keyword evidence="8" id="KW-1185">Reference proteome</keyword>
<organism evidence="7 8">
    <name type="scientific">Chitinophaga polysaccharea</name>
    <dbReference type="NCBI Taxonomy" id="1293035"/>
    <lineage>
        <taxon>Bacteria</taxon>
        <taxon>Pseudomonadati</taxon>
        <taxon>Bacteroidota</taxon>
        <taxon>Chitinophagia</taxon>
        <taxon>Chitinophagales</taxon>
        <taxon>Chitinophagaceae</taxon>
        <taxon>Chitinophaga</taxon>
    </lineage>
</organism>
<dbReference type="GO" id="GO:0015941">
    <property type="term" value="P:pantothenate catabolic process"/>
    <property type="evidence" value="ECO:0007669"/>
    <property type="project" value="InterPro"/>
</dbReference>
<feature type="binding site" evidence="3">
    <location>
        <position position="332"/>
    </location>
    <ligand>
        <name>CTP</name>
        <dbReference type="ChEBI" id="CHEBI:37563"/>
    </ligand>
</feature>
<dbReference type="GO" id="GO:0004633">
    <property type="term" value="F:phosphopantothenoylcysteine decarboxylase activity"/>
    <property type="evidence" value="ECO:0007669"/>
    <property type="project" value="UniProtKB-UniRule"/>
</dbReference>
<evidence type="ECO:0000259" key="6">
    <source>
        <dbReference type="Pfam" id="PF04127"/>
    </source>
</evidence>
<dbReference type="GO" id="GO:0046872">
    <property type="term" value="F:metal ion binding"/>
    <property type="evidence" value="ECO:0007669"/>
    <property type="project" value="UniProtKB-KW"/>
</dbReference>
<feature type="binding site" evidence="3">
    <location>
        <position position="288"/>
    </location>
    <ligand>
        <name>CTP</name>
        <dbReference type="ChEBI" id="CHEBI:37563"/>
    </ligand>
</feature>
<dbReference type="Gene3D" id="3.40.50.1950">
    <property type="entry name" value="Flavin prenyltransferase-like"/>
    <property type="match status" value="1"/>
</dbReference>
<keyword evidence="3" id="KW-0479">Metal-binding</keyword>
<dbReference type="SUPFAM" id="SSF102645">
    <property type="entry name" value="CoaB-like"/>
    <property type="match status" value="1"/>
</dbReference>
<comment type="cofactor">
    <cofactor evidence="3">
        <name>Mg(2+)</name>
        <dbReference type="ChEBI" id="CHEBI:18420"/>
    </cofactor>
</comment>
<gene>
    <name evidence="3" type="primary">coaBC</name>
    <name evidence="7" type="ORF">FHW36_1011467</name>
</gene>
<dbReference type="HAMAP" id="MF_02225">
    <property type="entry name" value="CoaBC"/>
    <property type="match status" value="1"/>
</dbReference>
<comment type="function">
    <text evidence="3">Catalyzes two sequential steps in the biosynthesis of coenzyme A. In the first step cysteine is conjugated to 4'-phosphopantothenate to form 4-phosphopantothenoylcysteine. In the second step the latter compound is decarboxylated to form 4'-phosphopantotheine.</text>
</comment>
<dbReference type="InterPro" id="IPR007085">
    <property type="entry name" value="DNA/pantothenate-metab_flavo_C"/>
</dbReference>
<sequence>MSMDAINMLQGKKILLGVSGSIAAYKAATLTRLLVKEGATVKVVMTPAAADFITPLTLATLSKNEVPMNISDHSSWNNHVMLGRWADVMVIAPASANTIAKMASGLCDNLLLAVYLSATCPVLFAPAMDEDMWHHPATRRNVDKLISYGNQQIPVAAGELASGLFGEGRMAEPEQIVACLQQHFQQKVPVNKPLGGKTAIVTAGPTIEHIDPVRYISNHSSGKMGIAIAEALADAGANVQLVLGPTPQQTSHPGITTTRIQTAQEMFEAVTARFSQADIVVAAAAVADYRPANVADKKIKKGEAQLHIDLEKTPDILRSLGDNKTQQLLVGFSLETNNEKEYALKKLREKHLDMIVMNSLADAGAGFNYDTNKITLFDKNGREQSFPLKSKQAVAQDIVSAIIELQHA</sequence>
<dbReference type="NCBIfam" id="TIGR00521">
    <property type="entry name" value="coaBC_dfp"/>
    <property type="match status" value="1"/>
</dbReference>
<dbReference type="PANTHER" id="PTHR14359">
    <property type="entry name" value="HOMO-OLIGOMERIC FLAVIN CONTAINING CYS DECARBOXYLASE FAMILY"/>
    <property type="match status" value="1"/>
</dbReference>
<dbReference type="InterPro" id="IPR036551">
    <property type="entry name" value="Flavin_trans-like"/>
</dbReference>
<feature type="region of interest" description="Phosphopantothenoylcysteine decarboxylase" evidence="3">
    <location>
        <begin position="1"/>
        <end position="198"/>
    </location>
</feature>
<protein>
    <recommendedName>
        <fullName evidence="3">Coenzyme A biosynthesis bifunctional protein CoaBC</fullName>
    </recommendedName>
    <alternativeName>
        <fullName evidence="3">DNA/pantothenate metabolism flavoprotein</fullName>
    </alternativeName>
    <alternativeName>
        <fullName evidence="3">Phosphopantothenoylcysteine synthetase/decarboxylase</fullName>
        <shortName evidence="3">PPCS-PPCDC</shortName>
    </alternativeName>
    <domain>
        <recommendedName>
            <fullName evidence="3">Phosphopantothenoylcysteine decarboxylase</fullName>
            <shortName evidence="3">PPC decarboxylase</shortName>
            <shortName evidence="3">PPC-DC</shortName>
            <ecNumber evidence="3">4.1.1.36</ecNumber>
        </recommendedName>
        <alternativeName>
            <fullName evidence="3">CoaC</fullName>
        </alternativeName>
    </domain>
    <domain>
        <recommendedName>
            <fullName evidence="3">Phosphopantothenate--cysteine ligase</fullName>
            <ecNumber evidence="3">6.3.2.5</ecNumber>
        </recommendedName>
        <alternativeName>
            <fullName evidence="3">CoaB</fullName>
        </alternativeName>
        <alternativeName>
            <fullName evidence="3">Phosphopantothenoylcysteine synthetase</fullName>
            <shortName evidence="3">PPC synthetase</shortName>
            <shortName evidence="3">PPC-S</shortName>
        </alternativeName>
    </domain>
</protein>
<dbReference type="SUPFAM" id="SSF52507">
    <property type="entry name" value="Homo-oligomeric flavin-containing Cys decarboxylases, HFCD"/>
    <property type="match status" value="1"/>
</dbReference>
<name>A0A561Q5A8_9BACT</name>
<comment type="similarity">
    <text evidence="3 4">In the C-terminal section; belongs to the PPC synthetase family.</text>
</comment>
<comment type="caution">
    <text evidence="3">Lacks conserved residue(s) required for the propagation of feature annotation.</text>
</comment>
<comment type="function">
    <text evidence="4">Catalyzes two steps in the biosynthesis of coenzyme A. In the first step cysteine is conjugated to 4'-phosphopantothenate to form 4-phosphopantothenoylcysteine, in the latter compound is decarboxylated to form 4'-phosphopantotheine.</text>
</comment>
<keyword evidence="3 4" id="KW-0288">FMN</keyword>
<reference evidence="7 8" key="1">
    <citation type="submission" date="2019-06" db="EMBL/GenBank/DDBJ databases">
        <title>Sorghum-associated microbial communities from plants grown in Nebraska, USA.</title>
        <authorList>
            <person name="Schachtman D."/>
        </authorList>
    </citation>
    <scope>NUCLEOTIDE SEQUENCE [LARGE SCALE GENOMIC DNA]</scope>
    <source>
        <strain evidence="7 8">1209</strain>
    </source>
</reference>
<dbReference type="GO" id="GO:0071513">
    <property type="term" value="C:phosphopantothenoylcysteine decarboxylase complex"/>
    <property type="evidence" value="ECO:0007669"/>
    <property type="project" value="TreeGrafter"/>
</dbReference>
<dbReference type="PANTHER" id="PTHR14359:SF6">
    <property type="entry name" value="PHOSPHOPANTOTHENOYLCYSTEINE DECARBOXYLASE"/>
    <property type="match status" value="1"/>
</dbReference>
<comment type="catalytic activity">
    <reaction evidence="3 4">
        <text>N-[(R)-4-phosphopantothenoyl]-L-cysteine + H(+) = (R)-4'-phosphopantetheine + CO2</text>
        <dbReference type="Rhea" id="RHEA:16793"/>
        <dbReference type="ChEBI" id="CHEBI:15378"/>
        <dbReference type="ChEBI" id="CHEBI:16526"/>
        <dbReference type="ChEBI" id="CHEBI:59458"/>
        <dbReference type="ChEBI" id="CHEBI:61723"/>
        <dbReference type="EC" id="4.1.1.36"/>
    </reaction>
</comment>
<proteinExistence type="inferred from homology"/>
<dbReference type="InterPro" id="IPR035929">
    <property type="entry name" value="CoaB-like_sf"/>
</dbReference>
<evidence type="ECO:0000256" key="4">
    <source>
        <dbReference type="RuleBase" id="RU364078"/>
    </source>
</evidence>
<feature type="binding site" evidence="3">
    <location>
        <position position="298"/>
    </location>
    <ligand>
        <name>CTP</name>
        <dbReference type="ChEBI" id="CHEBI:37563"/>
    </ligand>
</feature>
<comment type="cofactor">
    <cofactor evidence="3">
        <name>FMN</name>
        <dbReference type="ChEBI" id="CHEBI:58210"/>
    </cofactor>
    <text evidence="3">Binds 1 FMN per subunit.</text>
</comment>
<feature type="binding site" evidence="3">
    <location>
        <begin position="314"/>
        <end position="317"/>
    </location>
    <ligand>
        <name>CTP</name>
        <dbReference type="ChEBI" id="CHEBI:37563"/>
    </ligand>
</feature>
<keyword evidence="2 3" id="KW-0456">Lyase</keyword>
<feature type="domain" description="DNA/pantothenate metabolism flavoprotein C-terminal" evidence="6">
    <location>
        <begin position="195"/>
        <end position="404"/>
    </location>
</feature>
<comment type="pathway">
    <text evidence="3 4">Cofactor biosynthesis; coenzyme A biosynthesis; CoA from (R)-pantothenate: step 3/5.</text>
</comment>
<comment type="similarity">
    <text evidence="3 4">In the N-terminal section; belongs to the HFCD (homo-oligomeric flavin containing Cys decarboxylase) superfamily.</text>
</comment>